<dbReference type="Proteomes" id="UP000297195">
    <property type="component" value="Segment"/>
</dbReference>
<proteinExistence type="predicted"/>
<keyword evidence="2" id="KW-1185">Reference proteome</keyword>
<dbReference type="EMBL" id="MK689364">
    <property type="protein sequence ID" value="QBZ70854.1"/>
    <property type="molecule type" value="Genomic_DNA"/>
</dbReference>
<evidence type="ECO:0000313" key="2">
    <source>
        <dbReference type="Proteomes" id="UP000297195"/>
    </source>
</evidence>
<name>A0A4D6DX35_9CAUD</name>
<sequence>MKVTLLLETIITSGLSMIAQHHGGTIDTQAKLRNILTNAAMTETGHIQGRTHEEIQDLIAHAVESRDLSLLIDITKEIGVHRPGDLLGYSRDVKRILEESGYTTEPLYLARDNEMINPGHVSQHLATGQVLYRLRQVYVSISNTALCAEDRLKAVNIFISMLICNPHLQRRVIDMCLTPAVMANHFDPLMPEARLVRLKHVLTQMASDTMYNLEQEDKPPVVPPLNLVDDEPEENYVPKPVPWLHFSGTDHLVAMKQEHGSLQEQLSVFHGLLTTKEGTPEARFRNAVAYVHRSEYQPALCKLLFDKNGIDYLETLHDNRYRAELVGDAIRKEVSKKPETKSIYSHPGRAKAVQIDPGTGKTKSPMAQALAIAEEQQRSVVKNDIGSQLNELIRIFGPQARIIPFGGANLPKDPLAAVKAIMAQLDFGNTSDTVHTSETTERIKTALPGLFNEDGTLNMVAICTRAKDEPKAPEPKPIEISGGDQQLRDDIIAMFQARGVKYKVVDDVPNIGIHEVHTYQIQVGGAIVALQHTPFDKSCKLTAHPVEGKASMKPLNWQAPTEHVPEIWDEIRNALNYQDAYWRINHFLDEAGYDTY</sequence>
<organism evidence="1 2">
    <name type="scientific">Edwardsiella phage pEt-SU</name>
    <dbReference type="NCBI Taxonomy" id="2562142"/>
    <lineage>
        <taxon>Viruses</taxon>
        <taxon>Duplodnaviria</taxon>
        <taxon>Heunggongvirae</taxon>
        <taxon>Uroviricota</taxon>
        <taxon>Caudoviricetes</taxon>
        <taxon>Chimalliviridae</taxon>
        <taxon>Petsuvirus</taxon>
        <taxon>Petsuvirus pEtSU</taxon>
    </lineage>
</organism>
<protein>
    <submittedName>
        <fullName evidence="1">Uncharacterized protein</fullName>
    </submittedName>
</protein>
<gene>
    <name evidence="1" type="ORF">pETSU_273</name>
</gene>
<reference evidence="1 2" key="1">
    <citation type="submission" date="2019-03" db="EMBL/GenBank/DDBJ databases">
        <authorList>
            <person name="Kim S.G."/>
            <person name="Park S.C."/>
        </authorList>
    </citation>
    <scope>NUCLEOTIDE SEQUENCE [LARGE SCALE GENOMIC DNA]</scope>
</reference>
<evidence type="ECO:0000313" key="1">
    <source>
        <dbReference type="EMBL" id="QBZ70854.1"/>
    </source>
</evidence>
<accession>A0A4D6DX35</accession>